<dbReference type="Gene3D" id="1.25.40.390">
    <property type="match status" value="1"/>
</dbReference>
<proteinExistence type="inferred from homology"/>
<dbReference type="EMBL" id="FNDO01000013">
    <property type="protein sequence ID" value="SDH79195.1"/>
    <property type="molecule type" value="Genomic_DNA"/>
</dbReference>
<evidence type="ECO:0000256" key="5">
    <source>
        <dbReference type="ARBA" id="ARBA00023237"/>
    </source>
</evidence>
<reference evidence="9 10" key="1">
    <citation type="submission" date="2016-10" db="EMBL/GenBank/DDBJ databases">
        <authorList>
            <person name="de Groot N.N."/>
        </authorList>
    </citation>
    <scope>NUCLEOTIDE SEQUENCE [LARGE SCALE GENOMIC DNA]</scope>
    <source>
        <strain evidence="9 10">NLAE-zl-C57</strain>
    </source>
</reference>
<feature type="domain" description="SusD-like N-terminal" evidence="8">
    <location>
        <begin position="21"/>
        <end position="203"/>
    </location>
</feature>
<dbReference type="PROSITE" id="PS51257">
    <property type="entry name" value="PROKAR_LIPOPROTEIN"/>
    <property type="match status" value="1"/>
</dbReference>
<evidence type="ECO:0000256" key="1">
    <source>
        <dbReference type="ARBA" id="ARBA00004442"/>
    </source>
</evidence>
<evidence type="ECO:0000256" key="3">
    <source>
        <dbReference type="ARBA" id="ARBA00022729"/>
    </source>
</evidence>
<keyword evidence="3 6" id="KW-0732">Signal</keyword>
<keyword evidence="4" id="KW-0472">Membrane</keyword>
<dbReference type="AlphaFoldDB" id="A0A1G8FAT1"/>
<accession>A0A1G8FAT1</accession>
<dbReference type="CDD" id="cd08977">
    <property type="entry name" value="SusD"/>
    <property type="match status" value="1"/>
</dbReference>
<dbReference type="InterPro" id="IPR011990">
    <property type="entry name" value="TPR-like_helical_dom_sf"/>
</dbReference>
<dbReference type="Pfam" id="PF14322">
    <property type="entry name" value="SusD-like_3"/>
    <property type="match status" value="1"/>
</dbReference>
<comment type="subcellular location">
    <subcellularLocation>
        <location evidence="1">Cell outer membrane</location>
    </subcellularLocation>
</comment>
<evidence type="ECO:0000259" key="7">
    <source>
        <dbReference type="Pfam" id="PF07980"/>
    </source>
</evidence>
<keyword evidence="5" id="KW-0998">Cell outer membrane</keyword>
<gene>
    <name evidence="9" type="ORF">SAMN05192582_101371</name>
</gene>
<evidence type="ECO:0000313" key="10">
    <source>
        <dbReference type="Proteomes" id="UP000181870"/>
    </source>
</evidence>
<feature type="chain" id="PRO_5010277911" evidence="6">
    <location>
        <begin position="19"/>
        <end position="515"/>
    </location>
</feature>
<dbReference type="InterPro" id="IPR012944">
    <property type="entry name" value="SusD_RagB_dom"/>
</dbReference>
<evidence type="ECO:0000256" key="4">
    <source>
        <dbReference type="ARBA" id="ARBA00023136"/>
    </source>
</evidence>
<sequence length="515" mass="58724">MKKIKYIYLILLMSLVQSCDWLDLAPTDIYSINNYWDTKDQVDRYIRGLHVRVRSRQEIFLKMGELRGGTMLGTGTSLFNQSMSDIQAINNNLSEANCVISGWGNLYMDILQINHAIESIPGTTFLTEAEKNYDMGMLHGLRAFYYFHLFRTYGGIPIVKRAEVMDGSFTPAELNLARSSEEETYAFILEDVKASDSYFAGDNYTINASDKSSYWGKAATKMLKAEVLLWGCKVKPIGGTRVYSQNVTGDLETAKTDLQDVINSGKYDFATMKFGELFDESKTKKDNKEMIFVIRFLLNEQENPFGSFVYPTNVNLTGFEDPNGVSYDSNPNPKKLGGTSSAYQYSPDFFKTFRDEDTRRAATFFDVYRTKDKAPAIMLFKFPGELEGTTRRFTNDWPVYRYADLQLMMAEILAMQGGDPATYINNIRKRAYDTAYETYKYPHGNETAEDAILEERTREFVAEGKVWYDLRRMKNGELAKQLQAVTGNLVEQHLLWPVDAGTLSKDPLVTQTPGY</sequence>
<dbReference type="GO" id="GO:0009279">
    <property type="term" value="C:cell outer membrane"/>
    <property type="evidence" value="ECO:0007669"/>
    <property type="project" value="UniProtKB-SubCell"/>
</dbReference>
<organism evidence="9 10">
    <name type="scientific">Bacteroides ovatus</name>
    <dbReference type="NCBI Taxonomy" id="28116"/>
    <lineage>
        <taxon>Bacteria</taxon>
        <taxon>Pseudomonadati</taxon>
        <taxon>Bacteroidota</taxon>
        <taxon>Bacteroidia</taxon>
        <taxon>Bacteroidales</taxon>
        <taxon>Bacteroidaceae</taxon>
        <taxon>Bacteroides</taxon>
    </lineage>
</organism>
<feature type="signal peptide" evidence="6">
    <location>
        <begin position="1"/>
        <end position="18"/>
    </location>
</feature>
<dbReference type="Pfam" id="PF07980">
    <property type="entry name" value="SusD_RagB"/>
    <property type="match status" value="1"/>
</dbReference>
<dbReference type="InterPro" id="IPR033985">
    <property type="entry name" value="SusD-like_N"/>
</dbReference>
<dbReference type="SUPFAM" id="SSF48452">
    <property type="entry name" value="TPR-like"/>
    <property type="match status" value="1"/>
</dbReference>
<evidence type="ECO:0000259" key="8">
    <source>
        <dbReference type="Pfam" id="PF14322"/>
    </source>
</evidence>
<evidence type="ECO:0000313" key="9">
    <source>
        <dbReference type="EMBL" id="SDH79195.1"/>
    </source>
</evidence>
<evidence type="ECO:0000256" key="2">
    <source>
        <dbReference type="ARBA" id="ARBA00006275"/>
    </source>
</evidence>
<name>A0A1G8FAT1_BACOV</name>
<evidence type="ECO:0000256" key="6">
    <source>
        <dbReference type="SAM" id="SignalP"/>
    </source>
</evidence>
<comment type="similarity">
    <text evidence="2">Belongs to the SusD family.</text>
</comment>
<dbReference type="Proteomes" id="UP000181870">
    <property type="component" value="Unassembled WGS sequence"/>
</dbReference>
<protein>
    <submittedName>
        <fullName evidence="9">Starch-binding associating with outer membrane</fullName>
    </submittedName>
</protein>
<dbReference type="RefSeq" id="WP_074637083.1">
    <property type="nucleotide sequence ID" value="NZ_FNDO01000013.1"/>
</dbReference>
<feature type="domain" description="RagB/SusD" evidence="7">
    <location>
        <begin position="388"/>
        <end position="515"/>
    </location>
</feature>